<name>A0A0P1HLI1_9RHOB</name>
<feature type="transmembrane region" description="Helical" evidence="5">
    <location>
        <begin position="140"/>
        <end position="162"/>
    </location>
</feature>
<dbReference type="PANTHER" id="PTHR32322:SF9">
    <property type="entry name" value="AMINO-ACID METABOLITE EFFLUX PUMP-RELATED"/>
    <property type="match status" value="1"/>
</dbReference>
<feature type="transmembrane region" description="Helical" evidence="5">
    <location>
        <begin position="198"/>
        <end position="219"/>
    </location>
</feature>
<dbReference type="InterPro" id="IPR050638">
    <property type="entry name" value="AA-Vitamin_Transporters"/>
</dbReference>
<protein>
    <submittedName>
        <fullName evidence="7">Carboxylate/amino acid/amine transporter</fullName>
    </submittedName>
</protein>
<feature type="transmembrane region" description="Helical" evidence="5">
    <location>
        <begin position="226"/>
        <end position="250"/>
    </location>
</feature>
<gene>
    <name evidence="7" type="ORF">PHA8399_02035</name>
</gene>
<evidence type="ECO:0000256" key="4">
    <source>
        <dbReference type="ARBA" id="ARBA00023136"/>
    </source>
</evidence>
<feature type="domain" description="EamA" evidence="6">
    <location>
        <begin position="146"/>
        <end position="273"/>
    </location>
</feature>
<evidence type="ECO:0000313" key="8">
    <source>
        <dbReference type="Proteomes" id="UP000051326"/>
    </source>
</evidence>
<evidence type="ECO:0000256" key="3">
    <source>
        <dbReference type="ARBA" id="ARBA00022989"/>
    </source>
</evidence>
<comment type="subcellular location">
    <subcellularLocation>
        <location evidence="1">Membrane</location>
        <topology evidence="1">Multi-pass membrane protein</topology>
    </subcellularLocation>
</comment>
<feature type="transmembrane region" description="Helical" evidence="5">
    <location>
        <begin position="36"/>
        <end position="58"/>
    </location>
</feature>
<dbReference type="GO" id="GO:0016020">
    <property type="term" value="C:membrane"/>
    <property type="evidence" value="ECO:0007669"/>
    <property type="project" value="UniProtKB-SubCell"/>
</dbReference>
<dbReference type="STRING" id="1396826.PHA8399_02035"/>
<dbReference type="RefSeq" id="WP_058286159.1">
    <property type="nucleotide sequence ID" value="NZ_CYSR01000021.1"/>
</dbReference>
<feature type="transmembrane region" description="Helical" evidence="5">
    <location>
        <begin position="256"/>
        <end position="276"/>
    </location>
</feature>
<organism evidence="7 8">
    <name type="scientific">Leisingera aquaemixtae</name>
    <dbReference type="NCBI Taxonomy" id="1396826"/>
    <lineage>
        <taxon>Bacteria</taxon>
        <taxon>Pseudomonadati</taxon>
        <taxon>Pseudomonadota</taxon>
        <taxon>Alphaproteobacteria</taxon>
        <taxon>Rhodobacterales</taxon>
        <taxon>Roseobacteraceae</taxon>
        <taxon>Leisingera</taxon>
    </lineage>
</organism>
<evidence type="ECO:0000256" key="2">
    <source>
        <dbReference type="ARBA" id="ARBA00022692"/>
    </source>
</evidence>
<evidence type="ECO:0000256" key="1">
    <source>
        <dbReference type="ARBA" id="ARBA00004141"/>
    </source>
</evidence>
<keyword evidence="3 5" id="KW-1133">Transmembrane helix</keyword>
<proteinExistence type="predicted"/>
<dbReference type="SUPFAM" id="SSF103481">
    <property type="entry name" value="Multidrug resistance efflux transporter EmrE"/>
    <property type="match status" value="2"/>
</dbReference>
<dbReference type="EMBL" id="CYSR01000021">
    <property type="protein sequence ID" value="CUH99909.1"/>
    <property type="molecule type" value="Genomic_DNA"/>
</dbReference>
<dbReference type="Proteomes" id="UP000051326">
    <property type="component" value="Unassembled WGS sequence"/>
</dbReference>
<evidence type="ECO:0000256" key="5">
    <source>
        <dbReference type="SAM" id="Phobius"/>
    </source>
</evidence>
<dbReference type="AlphaFoldDB" id="A0A0P1HLI1"/>
<feature type="transmembrane region" description="Helical" evidence="5">
    <location>
        <begin position="116"/>
        <end position="134"/>
    </location>
</feature>
<feature type="transmembrane region" description="Helical" evidence="5">
    <location>
        <begin position="89"/>
        <end position="109"/>
    </location>
</feature>
<dbReference type="InterPro" id="IPR000620">
    <property type="entry name" value="EamA_dom"/>
</dbReference>
<feature type="transmembrane region" description="Helical" evidence="5">
    <location>
        <begin position="65"/>
        <end position="83"/>
    </location>
</feature>
<evidence type="ECO:0000313" key="7">
    <source>
        <dbReference type="EMBL" id="CUH99909.1"/>
    </source>
</evidence>
<feature type="transmembrane region" description="Helical" evidence="5">
    <location>
        <begin position="174"/>
        <end position="192"/>
    </location>
</feature>
<dbReference type="PANTHER" id="PTHR32322">
    <property type="entry name" value="INNER MEMBRANE TRANSPORTER"/>
    <property type="match status" value="1"/>
</dbReference>
<accession>A0A0P1HLI1</accession>
<keyword evidence="4 5" id="KW-0472">Membrane</keyword>
<sequence length="289" mass="29001">MRLFLLVSLTMAAFAANSILSRLAIGGGHMDAGSFGLLRLASGAAMLVVLCQAQGLAVRQGLRESLGGGAALTLYIAGFSLAYQQLDAGLGALVLFGVVQVTMFLWGAVRGNPVSAGQLAGAVLAFLGLAYVVWPDGSGTAPLGASLLMAAAGLGWGIYSILGRGAAQPLAATAVNFLWSAAMFLPIALWLGGSSVSLYGAGLAVLSGAVTSGMGYALWYRLLPQILPAVAATVQLSVPVIAILAGAVLLGETVTLRLLFGSAAVLGGIALVVLRAPGRKAQPAKRAAG</sequence>
<dbReference type="Pfam" id="PF00892">
    <property type="entry name" value="EamA"/>
    <property type="match status" value="1"/>
</dbReference>
<evidence type="ECO:0000259" key="6">
    <source>
        <dbReference type="Pfam" id="PF00892"/>
    </source>
</evidence>
<reference evidence="7 8" key="1">
    <citation type="submission" date="2015-09" db="EMBL/GenBank/DDBJ databases">
        <authorList>
            <consortium name="Swine Surveillance"/>
        </authorList>
    </citation>
    <scope>NUCLEOTIDE SEQUENCE [LARGE SCALE GENOMIC DNA]</scope>
    <source>
        <strain evidence="7 8">CECT 8399</strain>
    </source>
</reference>
<keyword evidence="2 5" id="KW-0812">Transmembrane</keyword>
<dbReference type="InterPro" id="IPR037185">
    <property type="entry name" value="EmrE-like"/>
</dbReference>